<dbReference type="EC" id="2.4.2.1" evidence="3"/>
<organism evidence="3 4">
    <name type="scientific">Campylobacter sputorum subsp. sputorum</name>
    <dbReference type="NCBI Taxonomy" id="32024"/>
    <lineage>
        <taxon>Bacteria</taxon>
        <taxon>Pseudomonadati</taxon>
        <taxon>Campylobacterota</taxon>
        <taxon>Epsilonproteobacteria</taxon>
        <taxon>Campylobacterales</taxon>
        <taxon>Campylobacteraceae</taxon>
        <taxon>Campylobacter</taxon>
    </lineage>
</organism>
<feature type="domain" description="D,L-carboxypeptidase peptidase" evidence="1">
    <location>
        <begin position="43"/>
        <end position="272"/>
    </location>
</feature>
<dbReference type="Gene3D" id="3.40.630.10">
    <property type="entry name" value="Zn peptidases"/>
    <property type="match status" value="1"/>
</dbReference>
<dbReference type="GO" id="GO:0004731">
    <property type="term" value="F:purine-nucleoside phosphorylase activity"/>
    <property type="evidence" value="ECO:0007669"/>
    <property type="project" value="UniProtKB-EC"/>
</dbReference>
<accession>A0A381DKV2</accession>
<dbReference type="Proteomes" id="UP000254920">
    <property type="component" value="Unassembled WGS sequence"/>
</dbReference>
<evidence type="ECO:0000313" key="3">
    <source>
        <dbReference type="EMBL" id="SUX11296.1"/>
    </source>
</evidence>
<dbReference type="InterPro" id="IPR033397">
    <property type="entry name" value="Metallo_peptidase_C"/>
</dbReference>
<keyword evidence="3" id="KW-0328">Glycosyltransferase</keyword>
<keyword evidence="3" id="KW-0808">Transferase</keyword>
<feature type="domain" description="Metallo-carboxypeptidase C-terminal" evidence="2">
    <location>
        <begin position="535"/>
        <end position="629"/>
    </location>
</feature>
<name>A0A381DKV2_9BACT</name>
<dbReference type="AlphaFoldDB" id="A0A381DKV2"/>
<keyword evidence="4" id="KW-1185">Reference proteome</keyword>
<feature type="domain" description="Metallo-carboxypeptidase C-terminal" evidence="2">
    <location>
        <begin position="348"/>
        <end position="443"/>
    </location>
</feature>
<evidence type="ECO:0000313" key="4">
    <source>
        <dbReference type="Proteomes" id="UP000254920"/>
    </source>
</evidence>
<reference evidence="3 4" key="1">
    <citation type="submission" date="2018-06" db="EMBL/GenBank/DDBJ databases">
        <authorList>
            <consortium name="Pathogen Informatics"/>
            <person name="Doyle S."/>
        </authorList>
    </citation>
    <scope>NUCLEOTIDE SEQUENCE [LARGE SCALE GENOMIC DNA]</scope>
    <source>
        <strain evidence="3 4">NCTC12475</strain>
    </source>
</reference>
<dbReference type="PROSITE" id="PS51257">
    <property type="entry name" value="PROKAR_LIPOPROTEIN"/>
    <property type="match status" value="1"/>
</dbReference>
<sequence length="630" mass="72762">MSYKLAFKTAFFLLLFLTSCFPKDIYVKDLDFDLVKKGSFESNNTMLLIGGIQGDEPGGFNAANIIINEYEILNGSVWVVPNLNLSSILANSRGLSGDMNRKFAQIDKNDPDYKNVMKIQNLILDDNVSLVLNLHDGSGFYRHEYINDFENPKRWGNSTIIDQNDLNGSTYGNLYENASNVAKSINAYILDDKHKFHVKNTKTKDYDKEMQKSLTYFSIRNDKAAYANEASKSLKVEYRVFYHLLAIEKYMDIMGIKFKRNFEITPQNISEILQKEISISLFDDKFYLTLKNPRDLINFVPMSKNSEFTLKSSDKLVGFVKTDKDEYKIYHGNRHLTTIKPEYFEYSNLINRVNISVDNVGLEVPLNTKIKAKSIKIEPINGVRVNIIGLDSKKSDEADILITRKDMNKKFSIDKAGEIYRVEFYELGKNSKDKFIGMILVDFKDVKPSKEKAFEITIVKDEKNNIFRLDDKFFAFIDDIKSKLNFVPMQKNDVKFSSNLNSLNLKKENYSYKIYNKNKVLTTLNPEYFEYSDILDGIYINVDENINSFVNFGTKIKAKSIKIEHINGVRVNVIGYNSGKNDESGIFIRKKDLDKKFSIDKAGNIYRVEFYELCKNSKDKFIGMILVEFE</sequence>
<dbReference type="EMBL" id="UFVD01000001">
    <property type="protein sequence ID" value="SUX11296.1"/>
    <property type="molecule type" value="Genomic_DNA"/>
</dbReference>
<dbReference type="Pfam" id="PF17033">
    <property type="entry name" value="Peptidase_M99"/>
    <property type="match status" value="1"/>
</dbReference>
<dbReference type="SUPFAM" id="SSF53187">
    <property type="entry name" value="Zn-dependent exopeptidases"/>
    <property type="match status" value="1"/>
</dbReference>
<gene>
    <name evidence="3" type="ORF">NCTC12475_01513</name>
</gene>
<evidence type="ECO:0000259" key="2">
    <source>
        <dbReference type="Pfam" id="PF17129"/>
    </source>
</evidence>
<proteinExistence type="predicted"/>
<evidence type="ECO:0000259" key="1">
    <source>
        <dbReference type="Pfam" id="PF17033"/>
    </source>
</evidence>
<dbReference type="InterPro" id="IPR031489">
    <property type="entry name" value="Peptidase_M99"/>
</dbReference>
<dbReference type="Pfam" id="PF17129">
    <property type="entry name" value="Peptidase_M99_C"/>
    <property type="match status" value="2"/>
</dbReference>
<dbReference type="CDD" id="cd06243">
    <property type="entry name" value="M14_CP_Csd4-like"/>
    <property type="match status" value="1"/>
</dbReference>
<protein>
    <submittedName>
        <fullName evidence="3">Purine nucleoside phosphorylase</fullName>
        <ecNumber evidence="3">2.4.2.1</ecNumber>
    </submittedName>
</protein>